<dbReference type="Proteomes" id="UP000616151">
    <property type="component" value="Unassembled WGS sequence"/>
</dbReference>
<gene>
    <name evidence="1" type="ORF">JHL16_05010</name>
</gene>
<evidence type="ECO:0000313" key="1">
    <source>
        <dbReference type="EMBL" id="MBK1865702.1"/>
    </source>
</evidence>
<proteinExistence type="predicted"/>
<reference evidence="1" key="1">
    <citation type="submission" date="2021-01" db="EMBL/GenBank/DDBJ databases">
        <authorList>
            <person name="Sun Q."/>
        </authorList>
    </citation>
    <scope>NUCLEOTIDE SEQUENCE</scope>
    <source>
        <strain evidence="1">YIM B02566</strain>
    </source>
</reference>
<dbReference type="EMBL" id="JAENHL010000006">
    <property type="protein sequence ID" value="MBK1865702.1"/>
    <property type="molecule type" value="Genomic_DNA"/>
</dbReference>
<keyword evidence="2" id="KW-1185">Reference proteome</keyword>
<accession>A0ACC5QZB8</accession>
<protein>
    <submittedName>
        <fullName evidence="1">Amino acid ABC transporter permease</fullName>
    </submittedName>
</protein>
<sequence>MLNFSKTLAQFDQFLWGAGVTIVVSLLGALFGMVVGLALVFLRDAKWRPLRWLAHLYISFVRGTPLLVQIFLVYYAFPGLTGIDLAPFTAGVLALSLNSGAFASEIFRAGLSQIPHGQYEAADALGLPRFITWPKIILPQVFRVVLPPLVNEFTLLVKASTLLSVITVVDLTRTAQNIMNTTYRPVEAFLMAAAFYFVILFALSSLTRVLEKRNQEQRR</sequence>
<organism evidence="1 2">
    <name type="scientific">Taklimakanibacter albus</name>
    <dbReference type="NCBI Taxonomy" id="2800327"/>
    <lineage>
        <taxon>Bacteria</taxon>
        <taxon>Pseudomonadati</taxon>
        <taxon>Pseudomonadota</taxon>
        <taxon>Alphaproteobacteria</taxon>
        <taxon>Hyphomicrobiales</taxon>
        <taxon>Aestuariivirgaceae</taxon>
        <taxon>Taklimakanibacter</taxon>
    </lineage>
</organism>
<comment type="caution">
    <text evidence="1">The sequence shown here is derived from an EMBL/GenBank/DDBJ whole genome shotgun (WGS) entry which is preliminary data.</text>
</comment>
<evidence type="ECO:0000313" key="2">
    <source>
        <dbReference type="Proteomes" id="UP000616151"/>
    </source>
</evidence>
<name>A0ACC5QZB8_9HYPH</name>